<dbReference type="Pfam" id="PF01597">
    <property type="entry name" value="GCV_H"/>
    <property type="match status" value="1"/>
</dbReference>
<dbReference type="AlphaFoldDB" id="A0A7S0K9W8"/>
<evidence type="ECO:0000256" key="2">
    <source>
        <dbReference type="ARBA" id="ARBA00022823"/>
    </source>
</evidence>
<comment type="cofactor">
    <cofactor evidence="5">
        <name>(R)-lipoate</name>
        <dbReference type="ChEBI" id="CHEBI:83088"/>
    </cofactor>
    <text evidence="5">Binds 1 lipoyl cofactor covalently.</text>
</comment>
<evidence type="ECO:0000256" key="3">
    <source>
        <dbReference type="ARBA" id="ARBA00022946"/>
    </source>
</evidence>
<dbReference type="InterPro" id="IPR017453">
    <property type="entry name" value="GCV_H_sub"/>
</dbReference>
<name>A0A7S0K9W8_9STRA</name>
<dbReference type="CDD" id="cd06848">
    <property type="entry name" value="GCS_H"/>
    <property type="match status" value="1"/>
</dbReference>
<dbReference type="InterPro" id="IPR002930">
    <property type="entry name" value="GCV_H"/>
</dbReference>
<dbReference type="GO" id="GO:0009249">
    <property type="term" value="P:protein lipoylation"/>
    <property type="evidence" value="ECO:0007669"/>
    <property type="project" value="TreeGrafter"/>
</dbReference>
<accession>A0A7S0K9W8</accession>
<dbReference type="GO" id="GO:0005739">
    <property type="term" value="C:mitochondrion"/>
    <property type="evidence" value="ECO:0007669"/>
    <property type="project" value="UniProtKB-SubCell"/>
</dbReference>
<dbReference type="HAMAP" id="MF_00272">
    <property type="entry name" value="GcvH"/>
    <property type="match status" value="1"/>
</dbReference>
<dbReference type="PROSITE" id="PS50968">
    <property type="entry name" value="BIOTINYL_LIPOYL"/>
    <property type="match status" value="1"/>
</dbReference>
<feature type="modified residue" description="N6-lipoyllysine" evidence="4">
    <location>
        <position position="89"/>
    </location>
</feature>
<dbReference type="PANTHER" id="PTHR11715">
    <property type="entry name" value="GLYCINE CLEAVAGE SYSTEM H PROTEIN"/>
    <property type="match status" value="1"/>
</dbReference>
<organism evidence="7">
    <name type="scientific">Leptocylindrus aporus</name>
    <dbReference type="NCBI Taxonomy" id="1398097"/>
    <lineage>
        <taxon>Eukaryota</taxon>
        <taxon>Sar</taxon>
        <taxon>Stramenopiles</taxon>
        <taxon>Ochrophyta</taxon>
        <taxon>Bacillariophyta</taxon>
        <taxon>Coscinodiscophyceae</taxon>
        <taxon>Chaetocerotophycidae</taxon>
        <taxon>Leptocylindrales</taxon>
        <taxon>Leptocylindraceae</taxon>
        <taxon>Leptocylindrus</taxon>
    </lineage>
</organism>
<dbReference type="PANTHER" id="PTHR11715:SF3">
    <property type="entry name" value="GLYCINE CLEAVAGE SYSTEM H PROTEIN-RELATED"/>
    <property type="match status" value="1"/>
</dbReference>
<evidence type="ECO:0000313" key="7">
    <source>
        <dbReference type="EMBL" id="CAD8574705.1"/>
    </source>
</evidence>
<dbReference type="GO" id="GO:0005960">
    <property type="term" value="C:glycine cleavage complex"/>
    <property type="evidence" value="ECO:0007669"/>
    <property type="project" value="UniProtKB-UniRule"/>
</dbReference>
<dbReference type="EMBL" id="HBEU01001258">
    <property type="protein sequence ID" value="CAD8574705.1"/>
    <property type="molecule type" value="Transcribed_RNA"/>
</dbReference>
<dbReference type="InterPro" id="IPR033753">
    <property type="entry name" value="GCV_H/Fam206"/>
</dbReference>
<comment type="similarity">
    <text evidence="1 5">Belongs to the GcvH family.</text>
</comment>
<dbReference type="NCBIfam" id="TIGR00527">
    <property type="entry name" value="gcvH"/>
    <property type="match status" value="1"/>
</dbReference>
<evidence type="ECO:0000256" key="4">
    <source>
        <dbReference type="PIRSR" id="PIRSR617453-50"/>
    </source>
</evidence>
<sequence>MAANIVFRAASLAVKGSNFSTRAKVGMMRSMATYYTAKHEYINVEGNIGTVGITDFAQAALGDIVYVEVPEVDDEVFKGESFGSVESVKAASDVYSPVNGTVIASNENIVENPETVNEGAEGDGWFIKVEINDEGDLSDLMDEDAYKAHCEAEENA</sequence>
<dbReference type="SUPFAM" id="SSF51230">
    <property type="entry name" value="Single hybrid motif"/>
    <property type="match status" value="1"/>
</dbReference>
<evidence type="ECO:0000256" key="5">
    <source>
        <dbReference type="RuleBase" id="RU364055"/>
    </source>
</evidence>
<comment type="subunit">
    <text evidence="5">The glycine cleavage system is composed of four proteins: P, T, L and H.</text>
</comment>
<dbReference type="GO" id="GO:0019464">
    <property type="term" value="P:glycine decarboxylation via glycine cleavage system"/>
    <property type="evidence" value="ECO:0007669"/>
    <property type="project" value="UniProtKB-UniRule"/>
</dbReference>
<dbReference type="InterPro" id="IPR011053">
    <property type="entry name" value="Single_hybrid_motif"/>
</dbReference>
<feature type="domain" description="Lipoyl-binding" evidence="6">
    <location>
        <begin position="48"/>
        <end position="130"/>
    </location>
</feature>
<gene>
    <name evidence="7" type="ORF">LDAN0322_LOCUS850</name>
</gene>
<evidence type="ECO:0000259" key="6">
    <source>
        <dbReference type="PROSITE" id="PS50968"/>
    </source>
</evidence>
<dbReference type="InterPro" id="IPR000089">
    <property type="entry name" value="Biotin_lipoyl"/>
</dbReference>
<protein>
    <recommendedName>
        <fullName evidence="5">Glycine cleavage system H protein</fullName>
    </recommendedName>
</protein>
<dbReference type="Gene3D" id="2.40.50.100">
    <property type="match status" value="1"/>
</dbReference>
<dbReference type="InterPro" id="IPR003016">
    <property type="entry name" value="2-oxoA_DH_lipoyl-BS"/>
</dbReference>
<dbReference type="PROSITE" id="PS00189">
    <property type="entry name" value="LIPOYL"/>
    <property type="match status" value="1"/>
</dbReference>
<reference evidence="7" key="1">
    <citation type="submission" date="2021-01" db="EMBL/GenBank/DDBJ databases">
        <authorList>
            <person name="Corre E."/>
            <person name="Pelletier E."/>
            <person name="Niang G."/>
            <person name="Scheremetjew M."/>
            <person name="Finn R."/>
            <person name="Kale V."/>
            <person name="Holt S."/>
            <person name="Cochrane G."/>
            <person name="Meng A."/>
            <person name="Brown T."/>
            <person name="Cohen L."/>
        </authorList>
    </citation>
    <scope>NUCLEOTIDE SEQUENCE</scope>
    <source>
        <strain evidence="7">B651</strain>
    </source>
</reference>
<keyword evidence="3 5" id="KW-0809">Transit peptide</keyword>
<comment type="subcellular location">
    <subcellularLocation>
        <location evidence="5">Mitochondrion</location>
    </subcellularLocation>
</comment>
<comment type="function">
    <text evidence="5">The H protein shuttles the methylamine group of glycine from the P protein to the T protein.</text>
</comment>
<evidence type="ECO:0000256" key="1">
    <source>
        <dbReference type="ARBA" id="ARBA00009249"/>
    </source>
</evidence>
<proteinExistence type="inferred from homology"/>
<dbReference type="NCBIfam" id="NF002270">
    <property type="entry name" value="PRK01202.1"/>
    <property type="match status" value="1"/>
</dbReference>
<keyword evidence="2 4" id="KW-0450">Lipoyl</keyword>
<keyword evidence="5" id="KW-0496">Mitochondrion</keyword>